<dbReference type="RefSeq" id="WP_085424087.1">
    <property type="nucleotide sequence ID" value="NZ_FXAF01000011.1"/>
</dbReference>
<dbReference type="Proteomes" id="UP000192903">
    <property type="component" value="Unassembled WGS sequence"/>
</dbReference>
<gene>
    <name evidence="1" type="ORF">SAMN02982989_3378</name>
</gene>
<dbReference type="STRING" id="464029.SAMN02982989_3378"/>
<organism evidence="1 2">
    <name type="scientific">Xaviernesmea oryzae</name>
    <dbReference type="NCBI Taxonomy" id="464029"/>
    <lineage>
        <taxon>Bacteria</taxon>
        <taxon>Pseudomonadati</taxon>
        <taxon>Pseudomonadota</taxon>
        <taxon>Alphaproteobacteria</taxon>
        <taxon>Hyphomicrobiales</taxon>
        <taxon>Rhizobiaceae</taxon>
        <taxon>Rhizobium/Agrobacterium group</taxon>
        <taxon>Xaviernesmea</taxon>
    </lineage>
</organism>
<dbReference type="AlphaFoldDB" id="A0A1X7G7Z3"/>
<accession>A0A1X7G7Z3</accession>
<sequence>MKPTEIYDAAQFARSLSKNLDVAMAFADAGHDADARYKVQIAHAAFASLADQLGYRVEKITADPARTVAYVDAGRPVPGASVNG</sequence>
<evidence type="ECO:0000313" key="1">
    <source>
        <dbReference type="EMBL" id="SMF65583.1"/>
    </source>
</evidence>
<dbReference type="EMBL" id="FXAF01000011">
    <property type="protein sequence ID" value="SMF65583.1"/>
    <property type="molecule type" value="Genomic_DNA"/>
</dbReference>
<protein>
    <submittedName>
        <fullName evidence="1">Uncharacterized protein</fullName>
    </submittedName>
</protein>
<keyword evidence="2" id="KW-1185">Reference proteome</keyword>
<proteinExistence type="predicted"/>
<evidence type="ECO:0000313" key="2">
    <source>
        <dbReference type="Proteomes" id="UP000192903"/>
    </source>
</evidence>
<reference evidence="2" key="1">
    <citation type="submission" date="2017-04" db="EMBL/GenBank/DDBJ databases">
        <authorList>
            <person name="Varghese N."/>
            <person name="Submissions S."/>
        </authorList>
    </citation>
    <scope>NUCLEOTIDE SEQUENCE [LARGE SCALE GENOMIC DNA]</scope>
    <source>
        <strain evidence="2">B4P</strain>
    </source>
</reference>
<name>A0A1X7G7Z3_9HYPH</name>
<dbReference type="OrthoDB" id="9902535at2"/>